<sequence>MNEKNVLNTAGQSSTGGKIVDRTLSDNLNSVSPIEIKLKSTPFAILPAMMTNAVTMKEQSAQMAQAIPNLQKVIENKDLQITQLTSYKEHTDVEELHDSSKHASFSNHVENEKQMDKAPPMHDSVQKSTHSETSIATLSVQQLQDMITNTVKTHRDGTTQSSSAYSKPYTKRINALRMPTGYQPPKLKQFNGKGNPRQQIAHFIETCNGAGINGDLLVKSNSSDRSKKMLSTGTSI</sequence>
<organism evidence="2">
    <name type="scientific">Sesamum radiatum</name>
    <name type="common">Black benniseed</name>
    <dbReference type="NCBI Taxonomy" id="300843"/>
    <lineage>
        <taxon>Eukaryota</taxon>
        <taxon>Viridiplantae</taxon>
        <taxon>Streptophyta</taxon>
        <taxon>Embryophyta</taxon>
        <taxon>Tracheophyta</taxon>
        <taxon>Spermatophyta</taxon>
        <taxon>Magnoliopsida</taxon>
        <taxon>eudicotyledons</taxon>
        <taxon>Gunneridae</taxon>
        <taxon>Pentapetalae</taxon>
        <taxon>asterids</taxon>
        <taxon>lamiids</taxon>
        <taxon>Lamiales</taxon>
        <taxon>Pedaliaceae</taxon>
        <taxon>Sesamum</taxon>
    </lineage>
</organism>
<evidence type="ECO:0008006" key="3">
    <source>
        <dbReference type="Google" id="ProtNLM"/>
    </source>
</evidence>
<dbReference type="PANTHER" id="PTHR33437">
    <property type="entry name" value="OS06G0361200 PROTEIN"/>
    <property type="match status" value="1"/>
</dbReference>
<evidence type="ECO:0000313" key="2">
    <source>
        <dbReference type="EMBL" id="KAL0320155.1"/>
    </source>
</evidence>
<reference evidence="2" key="1">
    <citation type="submission" date="2020-06" db="EMBL/GenBank/DDBJ databases">
        <authorList>
            <person name="Li T."/>
            <person name="Hu X."/>
            <person name="Zhang T."/>
            <person name="Song X."/>
            <person name="Zhang H."/>
            <person name="Dai N."/>
            <person name="Sheng W."/>
            <person name="Hou X."/>
            <person name="Wei L."/>
        </authorList>
    </citation>
    <scope>NUCLEOTIDE SEQUENCE</scope>
    <source>
        <strain evidence="2">G02</strain>
        <tissue evidence="2">Leaf</tissue>
    </source>
</reference>
<dbReference type="PANTHER" id="PTHR33437:SF2">
    <property type="entry name" value="OS06G0361200 PROTEIN"/>
    <property type="match status" value="1"/>
</dbReference>
<feature type="region of interest" description="Disordered" evidence="1">
    <location>
        <begin position="98"/>
        <end position="133"/>
    </location>
</feature>
<reference evidence="2" key="2">
    <citation type="journal article" date="2024" name="Plant">
        <title>Genomic evolution and insights into agronomic trait innovations of Sesamum species.</title>
        <authorList>
            <person name="Miao H."/>
            <person name="Wang L."/>
            <person name="Qu L."/>
            <person name="Liu H."/>
            <person name="Sun Y."/>
            <person name="Le M."/>
            <person name="Wang Q."/>
            <person name="Wei S."/>
            <person name="Zheng Y."/>
            <person name="Lin W."/>
            <person name="Duan Y."/>
            <person name="Cao H."/>
            <person name="Xiong S."/>
            <person name="Wang X."/>
            <person name="Wei L."/>
            <person name="Li C."/>
            <person name="Ma Q."/>
            <person name="Ju M."/>
            <person name="Zhao R."/>
            <person name="Li G."/>
            <person name="Mu C."/>
            <person name="Tian Q."/>
            <person name="Mei H."/>
            <person name="Zhang T."/>
            <person name="Gao T."/>
            <person name="Zhang H."/>
        </authorList>
    </citation>
    <scope>NUCLEOTIDE SEQUENCE</scope>
    <source>
        <strain evidence="2">G02</strain>
    </source>
</reference>
<proteinExistence type="predicted"/>
<accession>A0AAW2LP84</accession>
<gene>
    <name evidence="2" type="ORF">Sradi_5277000</name>
</gene>
<name>A0AAW2LP84_SESRA</name>
<dbReference type="EMBL" id="JACGWJ010000024">
    <property type="protein sequence ID" value="KAL0320155.1"/>
    <property type="molecule type" value="Genomic_DNA"/>
</dbReference>
<protein>
    <recommendedName>
        <fullName evidence="3">Ty3-gypsy retrotransposon protein</fullName>
    </recommendedName>
</protein>
<evidence type="ECO:0000256" key="1">
    <source>
        <dbReference type="SAM" id="MobiDB-lite"/>
    </source>
</evidence>
<feature type="compositionally biased region" description="Basic and acidic residues" evidence="1">
    <location>
        <begin position="109"/>
        <end position="120"/>
    </location>
</feature>
<dbReference type="AlphaFoldDB" id="A0AAW2LP84"/>
<comment type="caution">
    <text evidence="2">The sequence shown here is derived from an EMBL/GenBank/DDBJ whole genome shotgun (WGS) entry which is preliminary data.</text>
</comment>